<proteinExistence type="predicted"/>
<reference evidence="1 2" key="1">
    <citation type="submission" date="2019-01" db="EMBL/GenBank/DDBJ databases">
        <title>Lactibacter flavus gen. nov., sp. nov., a novel bacterium of the family Propionibacteriaceae isolated from raw milk and dairy products.</title>
        <authorList>
            <person name="Huptas C."/>
            <person name="Wenning M."/>
            <person name="Breitenwieser F."/>
            <person name="Doll E."/>
            <person name="Von Neubeck M."/>
            <person name="Busse H.-J."/>
            <person name="Scherer S."/>
        </authorList>
    </citation>
    <scope>NUCLEOTIDE SEQUENCE [LARGE SCALE GENOMIC DNA]</scope>
    <source>
        <strain evidence="1 2">KCTC 33808</strain>
    </source>
</reference>
<organism evidence="1 2">
    <name type="scientific">Propioniciclava sinopodophylli</name>
    <dbReference type="NCBI Taxonomy" id="1837344"/>
    <lineage>
        <taxon>Bacteria</taxon>
        <taxon>Bacillati</taxon>
        <taxon>Actinomycetota</taxon>
        <taxon>Actinomycetes</taxon>
        <taxon>Propionibacteriales</taxon>
        <taxon>Propionibacteriaceae</taxon>
        <taxon>Propioniciclava</taxon>
    </lineage>
</organism>
<comment type="caution">
    <text evidence="1">The sequence shown here is derived from an EMBL/GenBank/DDBJ whole genome shotgun (WGS) entry which is preliminary data.</text>
</comment>
<evidence type="ECO:0000313" key="1">
    <source>
        <dbReference type="EMBL" id="TBT85051.1"/>
    </source>
</evidence>
<dbReference type="RefSeq" id="WP_131167964.1">
    <property type="nucleotide sequence ID" value="NZ_SDMQ01000006.1"/>
</dbReference>
<protein>
    <recommendedName>
        <fullName evidence="3">Ribbon-helix-helix protein, CopG family</fullName>
    </recommendedName>
</protein>
<dbReference type="NCBIfam" id="NF041551">
    <property type="entry name" value="YlcI_YnfO_N"/>
    <property type="match status" value="1"/>
</dbReference>
<gene>
    <name evidence="1" type="ORF">ET989_07765</name>
</gene>
<dbReference type="CDD" id="cd22231">
    <property type="entry name" value="RHH_NikR_HicB-like"/>
    <property type="match status" value="1"/>
</dbReference>
<dbReference type="OrthoDB" id="3541837at2"/>
<sequence>MSTQIAVRLPDEMVAFLDSAVAEGKAPSRAALVSAALEREIRRQAAERDAAILRERGAADDLDSLVDWTITHAKLAD</sequence>
<dbReference type="AlphaFoldDB" id="A0A4Q9KDV3"/>
<evidence type="ECO:0000313" key="2">
    <source>
        <dbReference type="Proteomes" id="UP000292373"/>
    </source>
</evidence>
<dbReference type="EMBL" id="SDMQ01000006">
    <property type="protein sequence ID" value="TBT85051.1"/>
    <property type="molecule type" value="Genomic_DNA"/>
</dbReference>
<dbReference type="Proteomes" id="UP000292373">
    <property type="component" value="Unassembled WGS sequence"/>
</dbReference>
<accession>A0A4Q9KDV3</accession>
<name>A0A4Q9KDV3_9ACTN</name>
<evidence type="ECO:0008006" key="3">
    <source>
        <dbReference type="Google" id="ProtNLM"/>
    </source>
</evidence>
<keyword evidence="2" id="KW-1185">Reference proteome</keyword>